<protein>
    <recommendedName>
        <fullName evidence="4">DUF3304 domain-containing protein</fullName>
    </recommendedName>
</protein>
<keyword evidence="3" id="KW-1185">Reference proteome</keyword>
<accession>W0V8U8</accession>
<dbReference type="eggNOG" id="ENOG5033FV8">
    <property type="taxonomic scope" value="Bacteria"/>
</dbReference>
<reference evidence="2 3" key="1">
    <citation type="journal article" date="2015" name="Genome Announc.">
        <title>Genome Sequence of Mushroom Soft-Rot Pathogen Janthinobacterium agaricidamnosum.</title>
        <authorList>
            <person name="Graupner K."/>
            <person name="Lackner G."/>
            <person name="Hertweck C."/>
        </authorList>
    </citation>
    <scope>NUCLEOTIDE SEQUENCE [LARGE SCALE GENOMIC DNA]</scope>
    <source>
        <strain evidence="3">NBRC 102515 / DSM 9628</strain>
    </source>
</reference>
<dbReference type="AlphaFoldDB" id="W0V8U8"/>
<name>W0V8U8_9BURK</name>
<evidence type="ECO:0000256" key="1">
    <source>
        <dbReference type="SAM" id="SignalP"/>
    </source>
</evidence>
<evidence type="ECO:0008006" key="4">
    <source>
        <dbReference type="Google" id="ProtNLM"/>
    </source>
</evidence>
<evidence type="ECO:0000313" key="3">
    <source>
        <dbReference type="Proteomes" id="UP000027604"/>
    </source>
</evidence>
<feature type="chain" id="PRO_5004798643" description="DUF3304 domain-containing protein" evidence="1">
    <location>
        <begin position="25"/>
        <end position="253"/>
    </location>
</feature>
<dbReference type="KEGG" id="jag:GJA_3156"/>
<feature type="signal peptide" evidence="1">
    <location>
        <begin position="1"/>
        <end position="24"/>
    </location>
</feature>
<keyword evidence="1" id="KW-0732">Signal</keyword>
<dbReference type="RefSeq" id="WP_081905423.1">
    <property type="nucleotide sequence ID" value="NZ_HG322949.1"/>
</dbReference>
<dbReference type="HOGENOM" id="CLU_1018538_0_0_4"/>
<gene>
    <name evidence="2" type="ORF">GJA_3156</name>
</gene>
<dbReference type="InterPro" id="IPR021733">
    <property type="entry name" value="DUF3304"/>
</dbReference>
<dbReference type="PATRIC" id="fig|1349767.4.peg.4952"/>
<organism evidence="2 3">
    <name type="scientific">Janthinobacterium agaricidamnosum NBRC 102515 = DSM 9628</name>
    <dbReference type="NCBI Taxonomy" id="1349767"/>
    <lineage>
        <taxon>Bacteria</taxon>
        <taxon>Pseudomonadati</taxon>
        <taxon>Pseudomonadota</taxon>
        <taxon>Betaproteobacteria</taxon>
        <taxon>Burkholderiales</taxon>
        <taxon>Oxalobacteraceae</taxon>
        <taxon>Janthinobacterium</taxon>
    </lineage>
</organism>
<dbReference type="Pfam" id="PF11745">
    <property type="entry name" value="DUF3304"/>
    <property type="match status" value="1"/>
</dbReference>
<dbReference type="EMBL" id="HG322949">
    <property type="protein sequence ID" value="CDG83778.1"/>
    <property type="molecule type" value="Genomic_DNA"/>
</dbReference>
<dbReference type="STRING" id="1349767.GJA_3156"/>
<proteinExistence type="predicted"/>
<dbReference type="Proteomes" id="UP000027604">
    <property type="component" value="Chromosome I"/>
</dbReference>
<evidence type="ECO:0000313" key="2">
    <source>
        <dbReference type="EMBL" id="CDG83778.1"/>
    </source>
</evidence>
<sequence>MIIKIENLKICFFILAAPISNTYAASTNQSLTVPVSIHGVNYTADTFSYVVRNPADKSDKGTGELIDPFAAGGTVCCYQLPKQWKVGIEINIDITRWLPKKENENLKEVKEKYIVEIPRYVEATPGELWVMRNADGSISAIASNYQPNHPQWPGPVKGWPLPSKDYQRERWDLYITLAESDVKLTEHLINELKNNPNQRAKFSWDTIFKIRPKDLEKFTGPEDDKFREKIKIDYEENLIYSKNKLKELKESRP</sequence>